<keyword evidence="1" id="KW-0812">Transmembrane</keyword>
<feature type="transmembrane region" description="Helical" evidence="1">
    <location>
        <begin position="6"/>
        <end position="26"/>
    </location>
</feature>
<feature type="transmembrane region" description="Helical" evidence="1">
    <location>
        <begin position="92"/>
        <end position="109"/>
    </location>
</feature>
<dbReference type="Pfam" id="PF12650">
    <property type="entry name" value="DUF3784"/>
    <property type="match status" value="1"/>
</dbReference>
<gene>
    <name evidence="2" type="ORF">HED35_14220</name>
</gene>
<dbReference type="InterPro" id="IPR017259">
    <property type="entry name" value="UCP037672"/>
</dbReference>
<dbReference type="Proteomes" id="UP000521358">
    <property type="component" value="Unassembled WGS sequence"/>
</dbReference>
<feature type="transmembrane region" description="Helical" evidence="1">
    <location>
        <begin position="60"/>
        <end position="80"/>
    </location>
</feature>
<comment type="caution">
    <text evidence="2">The sequence shown here is derived from an EMBL/GenBank/DDBJ whole genome shotgun (WGS) entry which is preliminary data.</text>
</comment>
<accession>A0A7X6I460</accession>
<name>A0A7X6I460_9ENTE</name>
<dbReference type="EMBL" id="JAAVMB010000024">
    <property type="protein sequence ID" value="NKC69251.1"/>
    <property type="molecule type" value="Genomic_DNA"/>
</dbReference>
<dbReference type="RefSeq" id="WP_167808249.1">
    <property type="nucleotide sequence ID" value="NZ_JAAVMB010000024.1"/>
</dbReference>
<evidence type="ECO:0000256" key="1">
    <source>
        <dbReference type="SAM" id="Phobius"/>
    </source>
</evidence>
<keyword evidence="1" id="KW-1133">Transmembrane helix</keyword>
<evidence type="ECO:0000313" key="3">
    <source>
        <dbReference type="Proteomes" id="UP000521358"/>
    </source>
</evidence>
<dbReference type="AlphaFoldDB" id="A0A7X6I460"/>
<evidence type="ECO:0000313" key="2">
    <source>
        <dbReference type="EMBL" id="NKC69251.1"/>
    </source>
</evidence>
<protein>
    <submittedName>
        <fullName evidence="2">DUF3784 domain-containing protein</fullName>
    </submittedName>
</protein>
<organism evidence="2 3">
    <name type="scientific">Vagococcus fluvialis</name>
    <dbReference type="NCBI Taxonomy" id="2738"/>
    <lineage>
        <taxon>Bacteria</taxon>
        <taxon>Bacillati</taxon>
        <taxon>Bacillota</taxon>
        <taxon>Bacilli</taxon>
        <taxon>Lactobacillales</taxon>
        <taxon>Enterococcaceae</taxon>
        <taxon>Vagococcus</taxon>
    </lineage>
</organism>
<proteinExistence type="predicted"/>
<reference evidence="2 3" key="1">
    <citation type="submission" date="2020-03" db="EMBL/GenBank/DDBJ databases">
        <title>Bacterial samples isolated from urine from healthy bovine heifers (Gyr breed).</title>
        <authorList>
            <person name="Giannattasio-Ferraz S."/>
            <person name="Maskeri L."/>
            <person name="Penido A."/>
            <person name="Barbosa-Stancioli E.F."/>
            <person name="Putonti C."/>
        </authorList>
    </citation>
    <scope>NUCLEOTIDE SEQUENCE [LARGE SCALE GENOMIC DNA]</scope>
    <source>
        <strain evidence="2 3">UFMG-H7</strain>
    </source>
</reference>
<keyword evidence="1" id="KW-0472">Membrane</keyword>
<sequence>MLENIILGAVLLLILAIAILCFVAGFKFKQGKWLMLIAGYNEFDKETRDKMDSEKIGKEIGNISIVTGILIILFTLIVWASSYIPFFQQTENALLLILLPTGIFIYWILQHVKKSSDYYKKFK</sequence>